<dbReference type="AlphaFoldDB" id="A0A6J4RPX3"/>
<organism evidence="2">
    <name type="scientific">uncultured Solirubrobacteraceae bacterium</name>
    <dbReference type="NCBI Taxonomy" id="1162706"/>
    <lineage>
        <taxon>Bacteria</taxon>
        <taxon>Bacillati</taxon>
        <taxon>Actinomycetota</taxon>
        <taxon>Thermoleophilia</taxon>
        <taxon>Solirubrobacterales</taxon>
        <taxon>Solirubrobacteraceae</taxon>
        <taxon>environmental samples</taxon>
    </lineage>
</organism>
<proteinExistence type="predicted"/>
<feature type="non-terminal residue" evidence="2">
    <location>
        <position position="1"/>
    </location>
</feature>
<sequence length="71" mass="7770">ARGSGRRDARRRRAGPNRARASRVAADRPRRTGGRTPFPATERPGRTSTSTSRADRPGDSRRVDTQGRDGV</sequence>
<gene>
    <name evidence="2" type="ORF">AVDCRST_MAG67-435</name>
</gene>
<reference evidence="2" key="1">
    <citation type="submission" date="2020-02" db="EMBL/GenBank/DDBJ databases">
        <authorList>
            <person name="Meier V. D."/>
        </authorList>
    </citation>
    <scope>NUCLEOTIDE SEQUENCE</scope>
    <source>
        <strain evidence="2">AVDCRST_MAG67</strain>
    </source>
</reference>
<protein>
    <submittedName>
        <fullName evidence="2">Uncharacterized protein</fullName>
    </submittedName>
</protein>
<evidence type="ECO:0000313" key="2">
    <source>
        <dbReference type="EMBL" id="CAA9474562.1"/>
    </source>
</evidence>
<name>A0A6J4RPX3_9ACTN</name>
<accession>A0A6J4RPX3</accession>
<evidence type="ECO:0000256" key="1">
    <source>
        <dbReference type="SAM" id="MobiDB-lite"/>
    </source>
</evidence>
<feature type="non-terminal residue" evidence="2">
    <location>
        <position position="71"/>
    </location>
</feature>
<feature type="compositionally biased region" description="Basic and acidic residues" evidence="1">
    <location>
        <begin position="53"/>
        <end position="71"/>
    </location>
</feature>
<feature type="region of interest" description="Disordered" evidence="1">
    <location>
        <begin position="1"/>
        <end position="71"/>
    </location>
</feature>
<dbReference type="EMBL" id="CADCVQ010000017">
    <property type="protein sequence ID" value="CAA9474562.1"/>
    <property type="molecule type" value="Genomic_DNA"/>
</dbReference>